<dbReference type="InterPro" id="IPR003593">
    <property type="entry name" value="AAA+_ATPase"/>
</dbReference>
<dbReference type="InterPro" id="IPR003439">
    <property type="entry name" value="ABC_transporter-like_ATP-bd"/>
</dbReference>
<keyword evidence="1" id="KW-0813">Transport</keyword>
<protein>
    <submittedName>
        <fullName evidence="5">Molybdate transport system ATP-binding protein</fullName>
    </submittedName>
</protein>
<organism evidence="5 6">
    <name type="scientific">Pseudokineococcus lusitanus</name>
    <dbReference type="NCBI Taxonomy" id="763993"/>
    <lineage>
        <taxon>Bacteria</taxon>
        <taxon>Bacillati</taxon>
        <taxon>Actinomycetota</taxon>
        <taxon>Actinomycetes</taxon>
        <taxon>Kineosporiales</taxon>
        <taxon>Kineosporiaceae</taxon>
        <taxon>Pseudokineococcus</taxon>
    </lineage>
</organism>
<dbReference type="PROSITE" id="PS00211">
    <property type="entry name" value="ABC_TRANSPORTER_1"/>
    <property type="match status" value="1"/>
</dbReference>
<keyword evidence="3 5" id="KW-0067">ATP-binding</keyword>
<dbReference type="InterPro" id="IPR027417">
    <property type="entry name" value="P-loop_NTPase"/>
</dbReference>
<keyword evidence="6" id="KW-1185">Reference proteome</keyword>
<dbReference type="Pfam" id="PF00005">
    <property type="entry name" value="ABC_tran"/>
    <property type="match status" value="1"/>
</dbReference>
<dbReference type="RefSeq" id="WP_123380943.1">
    <property type="nucleotide sequence ID" value="NZ_RJKN01000008.1"/>
</dbReference>
<dbReference type="Proteomes" id="UP000276232">
    <property type="component" value="Unassembled WGS sequence"/>
</dbReference>
<keyword evidence="2" id="KW-0547">Nucleotide-binding</keyword>
<dbReference type="Gene3D" id="3.40.50.300">
    <property type="entry name" value="P-loop containing nucleotide triphosphate hydrolases"/>
    <property type="match status" value="1"/>
</dbReference>
<dbReference type="AlphaFoldDB" id="A0A3N1G9M4"/>
<evidence type="ECO:0000313" key="6">
    <source>
        <dbReference type="Proteomes" id="UP000276232"/>
    </source>
</evidence>
<reference evidence="5 6" key="1">
    <citation type="journal article" date="2015" name="Stand. Genomic Sci.">
        <title>Genomic Encyclopedia of Bacterial and Archaeal Type Strains, Phase III: the genomes of soil and plant-associated and newly described type strains.</title>
        <authorList>
            <person name="Whitman W.B."/>
            <person name="Woyke T."/>
            <person name="Klenk H.P."/>
            <person name="Zhou Y."/>
            <person name="Lilburn T.G."/>
            <person name="Beck B.J."/>
            <person name="De Vos P."/>
            <person name="Vandamme P."/>
            <person name="Eisen J.A."/>
            <person name="Garrity G."/>
            <person name="Hugenholtz P."/>
            <person name="Kyrpides N.C."/>
        </authorList>
    </citation>
    <scope>NUCLEOTIDE SEQUENCE [LARGE SCALE GENOMIC DNA]</scope>
    <source>
        <strain evidence="5 6">CECT 7306</strain>
    </source>
</reference>
<gene>
    <name evidence="5" type="ORF">EDC03_2864</name>
</gene>
<dbReference type="PANTHER" id="PTHR42781">
    <property type="entry name" value="SPERMIDINE/PUTRESCINE IMPORT ATP-BINDING PROTEIN POTA"/>
    <property type="match status" value="1"/>
</dbReference>
<sequence>MSGLLVAATAPDRDVDVEVAAGPGEVVAVLGANGAGKSTALALAAGLLRPARGRVVLDGTVLADAGGPGRRPAWTPPHRRRTALMTQDALLLPHLAARDDVAFPLRARGVGRREARRRAEGWLARVDAAGLADRRPAQLSGGQQQRVALARALAAEPRALLLDEPTAALDVAAAPAVRALLAEVLAGGDRCALLVTHDVLDVVALAHRAVVLEHGRVVEQGPVHGPDGVLAAPRSAFAARLAGVGLLRGTAATGGLRRPDGTLLPGRPAPGCAAGTAAVAAVPPSALRVVPAGTAGALPLVVAAVEPRGDVVRLRAADGPGGEPGPAVDVPLAALRPGAAVPGATLAVAVDAAAVRVRAALG</sequence>
<dbReference type="GO" id="GO:0016887">
    <property type="term" value="F:ATP hydrolysis activity"/>
    <property type="evidence" value="ECO:0007669"/>
    <property type="project" value="InterPro"/>
</dbReference>
<dbReference type="GO" id="GO:0005524">
    <property type="term" value="F:ATP binding"/>
    <property type="evidence" value="ECO:0007669"/>
    <property type="project" value="UniProtKB-KW"/>
</dbReference>
<name>A0A3N1G9M4_9ACTN</name>
<dbReference type="InterPro" id="IPR050093">
    <property type="entry name" value="ABC_SmlMolc_Importer"/>
</dbReference>
<feature type="domain" description="ABC transporter" evidence="4">
    <location>
        <begin position="1"/>
        <end position="239"/>
    </location>
</feature>
<evidence type="ECO:0000256" key="1">
    <source>
        <dbReference type="ARBA" id="ARBA00022448"/>
    </source>
</evidence>
<comment type="caution">
    <text evidence="5">The sequence shown here is derived from an EMBL/GenBank/DDBJ whole genome shotgun (WGS) entry which is preliminary data.</text>
</comment>
<accession>A0A3N1G9M4</accession>
<dbReference type="SUPFAM" id="SSF52540">
    <property type="entry name" value="P-loop containing nucleoside triphosphate hydrolases"/>
    <property type="match status" value="1"/>
</dbReference>
<evidence type="ECO:0000256" key="2">
    <source>
        <dbReference type="ARBA" id="ARBA00022741"/>
    </source>
</evidence>
<dbReference type="EMBL" id="RJKN01000008">
    <property type="protein sequence ID" value="ROP26936.1"/>
    <property type="molecule type" value="Genomic_DNA"/>
</dbReference>
<dbReference type="PROSITE" id="PS50893">
    <property type="entry name" value="ABC_TRANSPORTER_2"/>
    <property type="match status" value="1"/>
</dbReference>
<dbReference type="FunCoup" id="A0A3N1G9M4">
    <property type="interactions" value="45"/>
</dbReference>
<dbReference type="PANTHER" id="PTHR42781:SF4">
    <property type="entry name" value="SPERMIDINE_PUTRESCINE IMPORT ATP-BINDING PROTEIN POTA"/>
    <property type="match status" value="1"/>
</dbReference>
<dbReference type="InterPro" id="IPR017871">
    <property type="entry name" value="ABC_transporter-like_CS"/>
</dbReference>
<evidence type="ECO:0000259" key="4">
    <source>
        <dbReference type="PROSITE" id="PS50893"/>
    </source>
</evidence>
<dbReference type="OrthoDB" id="9112331at2"/>
<proteinExistence type="predicted"/>
<evidence type="ECO:0000313" key="5">
    <source>
        <dbReference type="EMBL" id="ROP26936.1"/>
    </source>
</evidence>
<dbReference type="InParanoid" id="A0A3N1G9M4"/>
<dbReference type="SMART" id="SM00382">
    <property type="entry name" value="AAA"/>
    <property type="match status" value="1"/>
</dbReference>
<evidence type="ECO:0000256" key="3">
    <source>
        <dbReference type="ARBA" id="ARBA00022840"/>
    </source>
</evidence>